<feature type="binding site" evidence="11">
    <location>
        <position position="165"/>
    </location>
    <ligand>
        <name>CTP</name>
        <dbReference type="ChEBI" id="CHEBI:37563"/>
    </ligand>
</feature>
<comment type="miscellaneous">
    <text evidence="11">A single active site specifically recognizes both ATP and CTP and is responsible for their addition.</text>
</comment>
<evidence type="ECO:0000256" key="2">
    <source>
        <dbReference type="ARBA" id="ARBA00022679"/>
    </source>
</evidence>
<keyword evidence="10 11" id="KW-0694">RNA-binding</keyword>
<comment type="catalytic activity">
    <reaction evidence="11">
        <text>a tRNA precursor + 2 CTP + ATP = a tRNA with a 3' CCA end + 3 diphosphate</text>
        <dbReference type="Rhea" id="RHEA:14433"/>
        <dbReference type="Rhea" id="RHEA-COMP:10465"/>
        <dbReference type="Rhea" id="RHEA-COMP:10468"/>
        <dbReference type="ChEBI" id="CHEBI:30616"/>
        <dbReference type="ChEBI" id="CHEBI:33019"/>
        <dbReference type="ChEBI" id="CHEBI:37563"/>
        <dbReference type="ChEBI" id="CHEBI:74896"/>
        <dbReference type="ChEBI" id="CHEBI:83071"/>
        <dbReference type="EC" id="2.7.7.72"/>
    </reaction>
</comment>
<feature type="binding site" evidence="11">
    <location>
        <position position="159"/>
    </location>
    <ligand>
        <name>ATP</name>
        <dbReference type="ChEBI" id="CHEBI:30616"/>
    </ligand>
</feature>
<feature type="binding site" evidence="11">
    <location>
        <position position="168"/>
    </location>
    <ligand>
        <name>ATP</name>
        <dbReference type="ChEBI" id="CHEBI:30616"/>
    </ligand>
</feature>
<evidence type="ECO:0000256" key="7">
    <source>
        <dbReference type="ARBA" id="ARBA00022800"/>
    </source>
</evidence>
<keyword evidence="6 11" id="KW-0547">Nucleotide-binding</keyword>
<feature type="binding site" evidence="11">
    <location>
        <position position="45"/>
    </location>
    <ligand>
        <name>Mg(2+)</name>
        <dbReference type="ChEBI" id="CHEBI:18420"/>
    </ligand>
</feature>
<dbReference type="Gene3D" id="1.10.110.30">
    <property type="match status" value="1"/>
</dbReference>
<keyword evidence="4 11" id="KW-0548">Nucleotidyltransferase</keyword>
<comment type="caution">
    <text evidence="15">The sequence shown here is derived from an EMBL/GenBank/DDBJ whole genome shotgun (WGS) entry which is preliminary data.</text>
</comment>
<keyword evidence="16" id="KW-1185">Reference proteome</keyword>
<evidence type="ECO:0000256" key="9">
    <source>
        <dbReference type="ARBA" id="ARBA00022842"/>
    </source>
</evidence>
<feature type="binding site" evidence="11">
    <location>
        <position position="162"/>
    </location>
    <ligand>
        <name>CTP</name>
        <dbReference type="ChEBI" id="CHEBI:37563"/>
    </ligand>
</feature>
<evidence type="ECO:0000259" key="12">
    <source>
        <dbReference type="Pfam" id="PF01743"/>
    </source>
</evidence>
<feature type="binding site" evidence="11">
    <location>
        <position position="116"/>
    </location>
    <ligand>
        <name>CTP</name>
        <dbReference type="ChEBI" id="CHEBI:37563"/>
    </ligand>
</feature>
<keyword evidence="2 11" id="KW-0808">Transferase</keyword>
<feature type="domain" description="tRNA nucleotidyltransferase/poly(A) polymerase RNA and SrmB- binding" evidence="13">
    <location>
        <begin position="174"/>
        <end position="232"/>
    </location>
</feature>
<dbReference type="GO" id="GO:0001680">
    <property type="term" value="P:tRNA 3'-terminal CCA addition"/>
    <property type="evidence" value="ECO:0007669"/>
    <property type="project" value="UniProtKB-UniRule"/>
</dbReference>
<evidence type="ECO:0000256" key="4">
    <source>
        <dbReference type="ARBA" id="ARBA00022695"/>
    </source>
</evidence>
<dbReference type="InterPro" id="IPR002646">
    <property type="entry name" value="PolA_pol_head_dom"/>
</dbReference>
<dbReference type="SUPFAM" id="SSF81301">
    <property type="entry name" value="Nucleotidyltransferase"/>
    <property type="match status" value="1"/>
</dbReference>
<feature type="binding site" evidence="11">
    <location>
        <position position="35"/>
    </location>
    <ligand>
        <name>ATP</name>
        <dbReference type="ChEBI" id="CHEBI:30616"/>
    </ligand>
</feature>
<feature type="binding site" evidence="11">
    <location>
        <position position="162"/>
    </location>
    <ligand>
        <name>ATP</name>
        <dbReference type="ChEBI" id="CHEBI:30616"/>
    </ligand>
</feature>
<evidence type="ECO:0000256" key="1">
    <source>
        <dbReference type="ARBA" id="ARBA00001946"/>
    </source>
</evidence>
<comment type="subunit">
    <text evidence="11">Homodimer.</text>
</comment>
<feature type="binding site" evidence="11">
    <location>
        <position position="32"/>
    </location>
    <ligand>
        <name>ATP</name>
        <dbReference type="ChEBI" id="CHEBI:30616"/>
    </ligand>
</feature>
<dbReference type="Pfam" id="PF13735">
    <property type="entry name" value="tRNA_NucTran2_2"/>
    <property type="match status" value="1"/>
</dbReference>
<dbReference type="InterPro" id="IPR023068">
    <property type="entry name" value="CCA-adding_enz_firmicutes"/>
</dbReference>
<dbReference type="EMBL" id="JAAXPN010000001">
    <property type="protein sequence ID" value="NKZ23235.1"/>
    <property type="molecule type" value="Genomic_DNA"/>
</dbReference>
<dbReference type="GO" id="GO:0005524">
    <property type="term" value="F:ATP binding"/>
    <property type="evidence" value="ECO:0007669"/>
    <property type="project" value="UniProtKB-UniRule"/>
</dbReference>
<evidence type="ECO:0000256" key="3">
    <source>
        <dbReference type="ARBA" id="ARBA00022694"/>
    </source>
</evidence>
<keyword evidence="7 11" id="KW-0692">RNA repair</keyword>
<dbReference type="InterPro" id="IPR043519">
    <property type="entry name" value="NT_sf"/>
</dbReference>
<gene>
    <name evidence="11" type="primary">cca</name>
    <name evidence="15" type="ORF">HF964_00185</name>
</gene>
<feature type="domain" description="CCA-adding enzyme C-terminal" evidence="14">
    <location>
        <begin position="252"/>
        <end position="397"/>
    </location>
</feature>
<feature type="binding site" evidence="11">
    <location>
        <position position="47"/>
    </location>
    <ligand>
        <name>Mg(2+)</name>
        <dbReference type="ChEBI" id="CHEBI:18420"/>
    </ligand>
</feature>
<evidence type="ECO:0000313" key="15">
    <source>
        <dbReference type="EMBL" id="NKZ23235.1"/>
    </source>
</evidence>
<dbReference type="GO" id="GO:0042245">
    <property type="term" value="P:RNA repair"/>
    <property type="evidence" value="ECO:0007669"/>
    <property type="project" value="UniProtKB-KW"/>
</dbReference>
<feature type="binding site" evidence="11">
    <location>
        <position position="116"/>
    </location>
    <ligand>
        <name>ATP</name>
        <dbReference type="ChEBI" id="CHEBI:30616"/>
    </ligand>
</feature>
<dbReference type="AlphaFoldDB" id="A0A7X6N1A0"/>
<dbReference type="InterPro" id="IPR032828">
    <property type="entry name" value="PolyA_RNA-bd"/>
</dbReference>
<dbReference type="GO" id="GO:0000049">
    <property type="term" value="F:tRNA binding"/>
    <property type="evidence" value="ECO:0007669"/>
    <property type="project" value="UniProtKB-UniRule"/>
</dbReference>
<dbReference type="GO" id="GO:0004810">
    <property type="term" value="F:CCA tRNA nucleotidyltransferase activity"/>
    <property type="evidence" value="ECO:0007669"/>
    <property type="project" value="UniProtKB-UniRule"/>
</dbReference>
<evidence type="ECO:0000256" key="10">
    <source>
        <dbReference type="ARBA" id="ARBA00022884"/>
    </source>
</evidence>
<comment type="cofactor">
    <cofactor evidence="1 11">
        <name>Mg(2+)</name>
        <dbReference type="ChEBI" id="CHEBI:18420"/>
    </cofactor>
</comment>
<evidence type="ECO:0000313" key="16">
    <source>
        <dbReference type="Proteomes" id="UP000549765"/>
    </source>
</evidence>
<dbReference type="Gene3D" id="3.30.460.10">
    <property type="entry name" value="Beta Polymerase, domain 2"/>
    <property type="match status" value="1"/>
</dbReference>
<proteinExistence type="inferred from homology"/>
<dbReference type="NCBIfam" id="NF009814">
    <property type="entry name" value="PRK13299.1"/>
    <property type="match status" value="1"/>
</dbReference>
<accession>A0A7X6N1A0</accession>
<keyword evidence="8 11" id="KW-0067">ATP-binding</keyword>
<evidence type="ECO:0000256" key="5">
    <source>
        <dbReference type="ARBA" id="ARBA00022723"/>
    </source>
</evidence>
<evidence type="ECO:0000256" key="11">
    <source>
        <dbReference type="HAMAP-Rule" id="MF_01263"/>
    </source>
</evidence>
<dbReference type="EC" id="2.7.7.72" evidence="11"/>
<dbReference type="Pfam" id="PF12627">
    <property type="entry name" value="PolyA_pol_RNAbd"/>
    <property type="match status" value="1"/>
</dbReference>
<evidence type="ECO:0000259" key="13">
    <source>
        <dbReference type="Pfam" id="PF12627"/>
    </source>
</evidence>
<dbReference type="RefSeq" id="WP_168721038.1">
    <property type="nucleotide sequence ID" value="NZ_JAAXPN010000001.1"/>
</dbReference>
<feature type="binding site" evidence="11">
    <location>
        <position position="35"/>
    </location>
    <ligand>
        <name>CTP</name>
        <dbReference type="ChEBI" id="CHEBI:37563"/>
    </ligand>
</feature>
<dbReference type="CDD" id="cd05398">
    <property type="entry name" value="NT_ClassII-CCAase"/>
    <property type="match status" value="1"/>
</dbReference>
<protein>
    <recommendedName>
        <fullName evidence="11">CCA-adding enzyme</fullName>
        <ecNumber evidence="11">2.7.7.72</ecNumber>
    </recommendedName>
    <alternativeName>
        <fullName evidence="11">CCA tRNA nucleotidyltransferase</fullName>
    </alternativeName>
    <alternativeName>
        <fullName evidence="11">tRNA CCA-pyrophosphorylase</fullName>
    </alternativeName>
    <alternativeName>
        <fullName evidence="11">tRNA adenylyl-/cytidylyl- transferase</fullName>
    </alternativeName>
    <alternativeName>
        <fullName evidence="11">tRNA nucleotidyltransferase</fullName>
    </alternativeName>
    <alternativeName>
        <fullName evidence="11">tRNA-NT</fullName>
    </alternativeName>
</protein>
<reference evidence="15 16" key="1">
    <citation type="submission" date="2020-04" db="EMBL/GenBank/DDBJ databases">
        <title>MicrobeNet Type strains.</title>
        <authorList>
            <person name="Nicholson A.C."/>
        </authorList>
    </citation>
    <scope>NUCLEOTIDE SEQUENCE [LARGE SCALE GENOMIC DNA]</scope>
    <source>
        <strain evidence="15 16">CCUG 61472</strain>
    </source>
</reference>
<dbReference type="Proteomes" id="UP000549765">
    <property type="component" value="Unassembled WGS sequence"/>
</dbReference>
<feature type="domain" description="Poly A polymerase head" evidence="12">
    <location>
        <begin position="27"/>
        <end position="147"/>
    </location>
</feature>
<evidence type="ECO:0000259" key="14">
    <source>
        <dbReference type="Pfam" id="PF13735"/>
    </source>
</evidence>
<comment type="similarity">
    <text evidence="11">Belongs to the tRNA nucleotidyltransferase/poly(A) polymerase family. Bacterial CCA-adding enzyme type 3 subfamily.</text>
</comment>
<evidence type="ECO:0000256" key="6">
    <source>
        <dbReference type="ARBA" id="ARBA00022741"/>
    </source>
</evidence>
<dbReference type="Pfam" id="PF01743">
    <property type="entry name" value="PolyA_pol"/>
    <property type="match status" value="1"/>
</dbReference>
<keyword evidence="9 11" id="KW-0460">Magnesium</keyword>
<dbReference type="SUPFAM" id="SSF81891">
    <property type="entry name" value="Poly A polymerase C-terminal region-like"/>
    <property type="match status" value="1"/>
</dbReference>
<feature type="binding site" evidence="11">
    <location>
        <position position="159"/>
    </location>
    <ligand>
        <name>CTP</name>
        <dbReference type="ChEBI" id="CHEBI:37563"/>
    </ligand>
</feature>
<dbReference type="GO" id="GO:0000287">
    <property type="term" value="F:magnesium ion binding"/>
    <property type="evidence" value="ECO:0007669"/>
    <property type="project" value="UniProtKB-UniRule"/>
</dbReference>
<comment type="function">
    <text evidence="11">Catalyzes the addition and repair of the essential 3'-terminal CCA sequence in tRNAs without using a nucleic acid template. Adds these three nucleotides in the order of C, C, and A to the tRNA nucleotide-73, using CTP and ATP as substrates and producing inorganic pyrophosphate. tRNA 3'-terminal CCA addition is required both for tRNA processing and repair. Also involved in tRNA surveillance by mediating tandem CCA addition to generate a CCACCA at the 3' terminus of unstable tRNAs. While stable tRNAs receive only 3'-terminal CCA, unstable tRNAs are marked with CCACCA and rapidly degraded.</text>
</comment>
<dbReference type="InterPro" id="IPR032810">
    <property type="entry name" value="CCA-adding_enz_C"/>
</dbReference>
<evidence type="ECO:0000256" key="8">
    <source>
        <dbReference type="ARBA" id="ARBA00022840"/>
    </source>
</evidence>
<feature type="binding site" evidence="11">
    <location>
        <position position="165"/>
    </location>
    <ligand>
        <name>ATP</name>
        <dbReference type="ChEBI" id="CHEBI:30616"/>
    </ligand>
</feature>
<feature type="binding site" evidence="11">
    <location>
        <position position="168"/>
    </location>
    <ligand>
        <name>CTP</name>
        <dbReference type="ChEBI" id="CHEBI:37563"/>
    </ligand>
</feature>
<keyword evidence="5 11" id="KW-0479">Metal-binding</keyword>
<feature type="binding site" evidence="11">
    <location>
        <position position="32"/>
    </location>
    <ligand>
        <name>CTP</name>
        <dbReference type="ChEBI" id="CHEBI:37563"/>
    </ligand>
</feature>
<keyword evidence="3 11" id="KW-0819">tRNA processing</keyword>
<dbReference type="PANTHER" id="PTHR46173:SF1">
    <property type="entry name" value="CCA TRNA NUCLEOTIDYLTRANSFERASE 1, MITOCHONDRIAL"/>
    <property type="match status" value="1"/>
</dbReference>
<dbReference type="PANTHER" id="PTHR46173">
    <property type="entry name" value="CCA TRNA NUCLEOTIDYLTRANSFERASE 1, MITOCHONDRIAL"/>
    <property type="match status" value="1"/>
</dbReference>
<sequence length="406" mass="45154">MKIANLPQEFMAALPILETITNAGFEAYFVGGSVRDMLLGKAIHDVDIATSAYPSEIKALFEKTVDTGIEHGTVMILDHGNGYETTTFRTETGYTDFRRPDSVNFVRDLAEDLKRRDFTINALAMRANGEIVDLFNGLVDLDNHIIRAVGNPIERFHEDALRMMRALRFSAQLGFVIEKTTNEAIKAEAHLLTNIAVERINVELSKLMLGKAAAEGLMNFAQSGLFNYVPNIDMGRELDIVAAGLKLQGKTLPDEATAWTYLIDQLGLNEADAGRFLKAWKHSNDFIKQVKTAYHFIQLYRQQVEITNWELYQVGSVLPIALAVLKLNFSSFEGEEYMAALHNLAITNKRQLAIDGQQLIATGIVKPGPKMGEILGKIEHAVVIGQLKNHLSDLLAYAEMLQSKGE</sequence>
<dbReference type="HAMAP" id="MF_01263">
    <property type="entry name" value="CCA_bact_type3"/>
    <property type="match status" value="1"/>
</dbReference>
<dbReference type="Gene3D" id="1.10.246.80">
    <property type="match status" value="1"/>
</dbReference>
<organism evidence="15 16">
    <name type="scientific">Periweissella fabalis</name>
    <dbReference type="NCBI Taxonomy" id="1070421"/>
    <lineage>
        <taxon>Bacteria</taxon>
        <taxon>Bacillati</taxon>
        <taxon>Bacillota</taxon>
        <taxon>Bacilli</taxon>
        <taxon>Lactobacillales</taxon>
        <taxon>Lactobacillaceae</taxon>
        <taxon>Periweissella</taxon>
    </lineage>
</organism>
<dbReference type="InterPro" id="IPR050264">
    <property type="entry name" value="Bact_CCA-adding_enz_type3_sf"/>
</dbReference>
<name>A0A7X6N1A0_9LACO</name>
<dbReference type="Gene3D" id="1.20.58.560">
    <property type="match status" value="1"/>
</dbReference>
<comment type="catalytic activity">
    <reaction evidence="11">
        <text>a tRNA with a 3' CCA end + 2 CTP + ATP = a tRNA with a 3' CCACCA end + 3 diphosphate</text>
        <dbReference type="Rhea" id="RHEA:76235"/>
        <dbReference type="Rhea" id="RHEA-COMP:10468"/>
        <dbReference type="Rhea" id="RHEA-COMP:18655"/>
        <dbReference type="ChEBI" id="CHEBI:30616"/>
        <dbReference type="ChEBI" id="CHEBI:33019"/>
        <dbReference type="ChEBI" id="CHEBI:37563"/>
        <dbReference type="ChEBI" id="CHEBI:83071"/>
        <dbReference type="ChEBI" id="CHEBI:195187"/>
    </reaction>
</comment>